<dbReference type="Proteomes" id="UP000293865">
    <property type="component" value="Unassembled WGS sequence"/>
</dbReference>
<dbReference type="GO" id="GO:0008898">
    <property type="term" value="F:S-adenosylmethionine-homocysteine S-methyltransferase activity"/>
    <property type="evidence" value="ECO:0007669"/>
    <property type="project" value="TreeGrafter"/>
</dbReference>
<dbReference type="PANTHER" id="PTHR46015:SF1">
    <property type="entry name" value="HOMOCYSTEINE S-METHYLTRANSFERASE-LIKE ISOFORM 1"/>
    <property type="match status" value="1"/>
</dbReference>
<accession>A0A4Q2KWF3</accession>
<dbReference type="Pfam" id="PF02574">
    <property type="entry name" value="S-methyl_trans"/>
    <property type="match status" value="1"/>
</dbReference>
<keyword evidence="1 6" id="KW-0489">Methyltransferase</keyword>
<dbReference type="OrthoDB" id="9803687at2"/>
<evidence type="ECO:0000256" key="6">
    <source>
        <dbReference type="PROSITE-ProRule" id="PRU00333"/>
    </source>
</evidence>
<dbReference type="InterPro" id="IPR051486">
    <property type="entry name" value="Hcy_S-methyltransferase"/>
</dbReference>
<dbReference type="NCBIfam" id="NF007020">
    <property type="entry name" value="PRK09485.1"/>
    <property type="match status" value="1"/>
</dbReference>
<dbReference type="InterPro" id="IPR036589">
    <property type="entry name" value="HCY_dom_sf"/>
</dbReference>
<evidence type="ECO:0000259" key="7">
    <source>
        <dbReference type="PROSITE" id="PS50970"/>
    </source>
</evidence>
<dbReference type="InterPro" id="IPR003726">
    <property type="entry name" value="HCY_dom"/>
</dbReference>
<feature type="binding site" evidence="6">
    <location>
        <position position="284"/>
    </location>
    <ligand>
        <name>Zn(2+)</name>
        <dbReference type="ChEBI" id="CHEBI:29105"/>
    </ligand>
</feature>
<evidence type="ECO:0000256" key="5">
    <source>
        <dbReference type="PIRSR" id="PIRSR037505-2"/>
    </source>
</evidence>
<keyword evidence="4 5" id="KW-0862">Zinc</keyword>
<feature type="domain" description="Hcy-binding" evidence="7">
    <location>
        <begin position="5"/>
        <end position="298"/>
    </location>
</feature>
<protein>
    <submittedName>
        <fullName evidence="8">Homocysteine S-methyltransferase</fullName>
        <ecNumber evidence="8">2.1.1.10</ecNumber>
    </submittedName>
</protein>
<dbReference type="PANTHER" id="PTHR46015">
    <property type="entry name" value="ZGC:172121"/>
    <property type="match status" value="1"/>
</dbReference>
<evidence type="ECO:0000313" key="8">
    <source>
        <dbReference type="EMBL" id="RXZ68890.1"/>
    </source>
</evidence>
<feature type="binding site" evidence="6">
    <location>
        <position position="283"/>
    </location>
    <ligand>
        <name>Zn(2+)</name>
        <dbReference type="ChEBI" id="CHEBI:29105"/>
    </ligand>
</feature>
<dbReference type="Gene3D" id="3.20.20.330">
    <property type="entry name" value="Homocysteine-binding-like domain"/>
    <property type="match status" value="1"/>
</dbReference>
<dbReference type="GO" id="GO:0009086">
    <property type="term" value="P:methionine biosynthetic process"/>
    <property type="evidence" value="ECO:0007669"/>
    <property type="project" value="InterPro"/>
</dbReference>
<evidence type="ECO:0000256" key="3">
    <source>
        <dbReference type="ARBA" id="ARBA00022723"/>
    </source>
</evidence>
<dbReference type="AlphaFoldDB" id="A0A4Q2KWF3"/>
<evidence type="ECO:0000313" key="9">
    <source>
        <dbReference type="Proteomes" id="UP000293865"/>
    </source>
</evidence>
<organism evidence="8 9">
    <name type="scientific">Agromyces albus</name>
    <dbReference type="NCBI Taxonomy" id="205332"/>
    <lineage>
        <taxon>Bacteria</taxon>
        <taxon>Bacillati</taxon>
        <taxon>Actinomycetota</taxon>
        <taxon>Actinomycetes</taxon>
        <taxon>Micrococcales</taxon>
        <taxon>Microbacteriaceae</taxon>
        <taxon>Agromyces</taxon>
    </lineage>
</organism>
<keyword evidence="9" id="KW-1185">Reference proteome</keyword>
<dbReference type="SUPFAM" id="SSF82282">
    <property type="entry name" value="Homocysteine S-methyltransferase"/>
    <property type="match status" value="1"/>
</dbReference>
<keyword evidence="3 5" id="KW-0479">Metal-binding</keyword>
<dbReference type="GO" id="GO:0033528">
    <property type="term" value="P:S-methylmethionine cycle"/>
    <property type="evidence" value="ECO:0007669"/>
    <property type="project" value="TreeGrafter"/>
</dbReference>
<evidence type="ECO:0000256" key="1">
    <source>
        <dbReference type="ARBA" id="ARBA00022603"/>
    </source>
</evidence>
<name>A0A4Q2KWF3_9MICO</name>
<evidence type="ECO:0000256" key="4">
    <source>
        <dbReference type="ARBA" id="ARBA00022833"/>
    </source>
</evidence>
<keyword evidence="2 6" id="KW-0808">Transferase</keyword>
<gene>
    <name evidence="8" type="ORF">ESP51_12985</name>
</gene>
<dbReference type="GO" id="GO:0008270">
    <property type="term" value="F:zinc ion binding"/>
    <property type="evidence" value="ECO:0007669"/>
    <property type="project" value="InterPro"/>
</dbReference>
<dbReference type="GO" id="GO:0032259">
    <property type="term" value="P:methylation"/>
    <property type="evidence" value="ECO:0007669"/>
    <property type="project" value="UniProtKB-KW"/>
</dbReference>
<reference evidence="8 9" key="1">
    <citation type="submission" date="2019-01" db="EMBL/GenBank/DDBJ databases">
        <title>Agromyces.</title>
        <authorList>
            <person name="Li J."/>
        </authorList>
    </citation>
    <scope>NUCLEOTIDE SEQUENCE [LARGE SCALE GENOMIC DNA]</scope>
    <source>
        <strain evidence="8 9">DSM 15934</strain>
    </source>
</reference>
<dbReference type="PROSITE" id="PS50970">
    <property type="entry name" value="HCY"/>
    <property type="match status" value="1"/>
</dbReference>
<evidence type="ECO:0000256" key="2">
    <source>
        <dbReference type="ARBA" id="ARBA00022679"/>
    </source>
</evidence>
<dbReference type="EMBL" id="SDPN01000024">
    <property type="protein sequence ID" value="RXZ68890.1"/>
    <property type="molecule type" value="Genomic_DNA"/>
</dbReference>
<comment type="cofactor">
    <cofactor evidence="5">
        <name>Zn(2+)</name>
        <dbReference type="ChEBI" id="CHEBI:29105"/>
    </cofactor>
    <text evidence="5">Binds 1 zinc ion per subunit.</text>
</comment>
<sequence length="299" mass="31212">MTVSALSLLDALAERALVVDGGLGTRLEERGADVSSELWSARVLADSPEEVLDVHRDYFAAGADVAITASYQVTYEGCARAGFDADATTGLLRRSVELARRARDEAGHGWVAASVGPYGAMLADGSEYRGDLGLDVEELRDWHRQRIDVLAGAGADLIAFETMPSLVEVEAILAELAGTGTHAWISVTPLAGRLRSGEPLAEALALAAAVDEVVAVGVNCCAPGEVLGAIEAAREVTTKPIIVYPNSGETWDAAARRWSGRAAFPTEAVRSWRAAGAGLIGGCCRTGPGQIAAIDRALT</sequence>
<feature type="binding site" evidence="5 6">
    <location>
        <position position="220"/>
    </location>
    <ligand>
        <name>Zn(2+)</name>
        <dbReference type="ChEBI" id="CHEBI:29105"/>
    </ligand>
</feature>
<dbReference type="EC" id="2.1.1.10" evidence="8"/>
<proteinExistence type="predicted"/>
<comment type="caution">
    <text evidence="8">The sequence shown here is derived from an EMBL/GenBank/DDBJ whole genome shotgun (WGS) entry which is preliminary data.</text>
</comment>